<feature type="modified residue" description="4-aspartylphosphate" evidence="1">
    <location>
        <position position="242"/>
    </location>
</feature>
<evidence type="ECO:0000259" key="2">
    <source>
        <dbReference type="PROSITE" id="PS50110"/>
    </source>
</evidence>
<dbReference type="InterPro" id="IPR011006">
    <property type="entry name" value="CheY-like_superfamily"/>
</dbReference>
<dbReference type="PANTHER" id="PTHR47233">
    <property type="entry name" value="CHEMOTAXIS PROTEIN CHEV"/>
    <property type="match status" value="1"/>
</dbReference>
<dbReference type="Gene3D" id="2.40.50.180">
    <property type="entry name" value="CheA-289, Domain 4"/>
    <property type="match status" value="1"/>
</dbReference>
<dbReference type="GO" id="GO:0000160">
    <property type="term" value="P:phosphorelay signal transduction system"/>
    <property type="evidence" value="ECO:0007669"/>
    <property type="project" value="InterPro"/>
</dbReference>
<evidence type="ECO:0000256" key="1">
    <source>
        <dbReference type="PROSITE-ProRule" id="PRU00169"/>
    </source>
</evidence>
<dbReference type="CDD" id="cd19924">
    <property type="entry name" value="REC_CheV-like"/>
    <property type="match status" value="1"/>
</dbReference>
<dbReference type="Gene3D" id="3.40.50.2300">
    <property type="match status" value="1"/>
</dbReference>
<dbReference type="InterPro" id="IPR001789">
    <property type="entry name" value="Sig_transdc_resp-reg_receiver"/>
</dbReference>
<comment type="caution">
    <text evidence="4">The sequence shown here is derived from an EMBL/GenBank/DDBJ whole genome shotgun (WGS) entry which is preliminary data.</text>
</comment>
<dbReference type="InterPro" id="IPR002545">
    <property type="entry name" value="CheW-lke_dom"/>
</dbReference>
<dbReference type="PROSITE" id="PS50110">
    <property type="entry name" value="RESPONSE_REGULATORY"/>
    <property type="match status" value="1"/>
</dbReference>
<feature type="domain" description="CheW-like" evidence="3">
    <location>
        <begin position="19"/>
        <end position="162"/>
    </location>
</feature>
<name>A0A2T3L485_9GAMM</name>
<feature type="domain" description="Response regulatory" evidence="2">
    <location>
        <begin position="184"/>
        <end position="309"/>
    </location>
</feature>
<dbReference type="PIRSF" id="PIRSF002867">
    <property type="entry name" value="CheV"/>
    <property type="match status" value="1"/>
</dbReference>
<dbReference type="InterPro" id="IPR036061">
    <property type="entry name" value="CheW-like_dom_sf"/>
</dbReference>
<accession>A0A2T3L485</accession>
<dbReference type="SUPFAM" id="SSF50341">
    <property type="entry name" value="CheW-like"/>
    <property type="match status" value="1"/>
</dbReference>
<dbReference type="RefSeq" id="WP_107255269.1">
    <property type="nucleotide sequence ID" value="NZ_PYOC01000010.1"/>
</dbReference>
<dbReference type="SUPFAM" id="SSF52172">
    <property type="entry name" value="CheY-like"/>
    <property type="match status" value="1"/>
</dbReference>
<dbReference type="AlphaFoldDB" id="A0A2T3L485"/>
<dbReference type="PROSITE" id="PS50851">
    <property type="entry name" value="CHEW"/>
    <property type="match status" value="1"/>
</dbReference>
<protein>
    <submittedName>
        <fullName evidence="4">Chemotaxis protein CheW</fullName>
    </submittedName>
</protein>
<dbReference type="Pfam" id="PF00072">
    <property type="entry name" value="Response_reg"/>
    <property type="match status" value="1"/>
</dbReference>
<dbReference type="SMART" id="SM00448">
    <property type="entry name" value="REC"/>
    <property type="match status" value="1"/>
</dbReference>
<dbReference type="Gene3D" id="2.30.30.40">
    <property type="entry name" value="SH3 Domains"/>
    <property type="match status" value="1"/>
</dbReference>
<organism evidence="4 5">
    <name type="scientific">Photobacterium indicum</name>
    <dbReference type="NCBI Taxonomy" id="81447"/>
    <lineage>
        <taxon>Bacteria</taxon>
        <taxon>Pseudomonadati</taxon>
        <taxon>Pseudomonadota</taxon>
        <taxon>Gammaproteobacteria</taxon>
        <taxon>Vibrionales</taxon>
        <taxon>Vibrionaceae</taxon>
        <taxon>Photobacterium</taxon>
    </lineage>
</organism>
<proteinExistence type="predicted"/>
<keyword evidence="5" id="KW-1185">Reference proteome</keyword>
<evidence type="ECO:0000313" key="4">
    <source>
        <dbReference type="EMBL" id="PSV44153.1"/>
    </source>
</evidence>
<dbReference type="Pfam" id="PF01584">
    <property type="entry name" value="CheW"/>
    <property type="match status" value="1"/>
</dbReference>
<evidence type="ECO:0000313" key="5">
    <source>
        <dbReference type="Proteomes" id="UP000241803"/>
    </source>
</evidence>
<dbReference type="SMART" id="SM00260">
    <property type="entry name" value="CheW"/>
    <property type="match status" value="1"/>
</dbReference>
<dbReference type="InterPro" id="IPR024181">
    <property type="entry name" value="Chemotax_regulator_CheV"/>
</dbReference>
<gene>
    <name evidence="4" type="ORF">C9J47_21095</name>
</gene>
<reference evidence="4 5" key="1">
    <citation type="submission" date="2018-03" db="EMBL/GenBank/DDBJ databases">
        <title>Whole genome sequencing of Histamine producing bacteria.</title>
        <authorList>
            <person name="Butler K."/>
        </authorList>
    </citation>
    <scope>NUCLEOTIDE SEQUENCE [LARGE SCALE GENOMIC DNA]</scope>
    <source>
        <strain evidence="4 5">ATCC 19614</strain>
    </source>
</reference>
<dbReference type="Proteomes" id="UP000241803">
    <property type="component" value="Unassembled WGS sequence"/>
</dbReference>
<evidence type="ECO:0000259" key="3">
    <source>
        <dbReference type="PROSITE" id="PS50851"/>
    </source>
</evidence>
<dbReference type="PANTHER" id="PTHR47233:SF4">
    <property type="entry name" value="CHEMOTAXIS SIGNAL TRANSDUCTION PROTEIN"/>
    <property type="match status" value="1"/>
</dbReference>
<dbReference type="EMBL" id="PYOC01000010">
    <property type="protein sequence ID" value="PSV44153.1"/>
    <property type="molecule type" value="Genomic_DNA"/>
</dbReference>
<sequence length="321" mass="36009">MTNILDSVDQRTQLVGQNRLELLIFQLNTSQFFAINVFKVKEVVKLPHLNILPGSHPSVCGVANIRGTSIPVIDLRSAIGMRSMEKNDECNIIITEYNRTIQAFLVGQVMNIVNMTWKDIQAPPEQVGPNNYLTAITKIERDGMQRLVSILDVEKVLAEIINYNIQISDEVLDKTIVNQLHGRKILIVDDSSTARGQIRDTLSQLGIEVIEANDGMKALTLLKGWCDEGKTVTDEILMMFTDAEMPEMDGYKLTHEVRNDPRMNDLFIALNTSLSGSFNEAMVEKVGCNRFISKFQPDVLVDVVQERLREVLGHAPTSHSS</sequence>
<dbReference type="GO" id="GO:0006935">
    <property type="term" value="P:chemotaxis"/>
    <property type="evidence" value="ECO:0007669"/>
    <property type="project" value="InterPro"/>
</dbReference>
<keyword evidence="1" id="KW-0597">Phosphoprotein</keyword>